<evidence type="ECO:0000259" key="20">
    <source>
        <dbReference type="PROSITE" id="PS50110"/>
    </source>
</evidence>
<dbReference type="SUPFAM" id="SSF47384">
    <property type="entry name" value="Homodimeric domain of signal transducing histidine kinase"/>
    <property type="match status" value="1"/>
</dbReference>
<feature type="modified residue" description="Phosphohistidine" evidence="17">
    <location>
        <position position="439"/>
    </location>
</feature>
<dbReference type="PROSITE" id="PS50894">
    <property type="entry name" value="HPT"/>
    <property type="match status" value="1"/>
</dbReference>
<dbReference type="InterPro" id="IPR001789">
    <property type="entry name" value="Sig_transdc_resp-reg_receiver"/>
</dbReference>
<evidence type="ECO:0000256" key="5">
    <source>
        <dbReference type="ARBA" id="ARBA00018672"/>
    </source>
</evidence>
<dbReference type="InterPro" id="IPR036890">
    <property type="entry name" value="HATPase_C_sf"/>
</dbReference>
<dbReference type="Proteomes" id="UP000239471">
    <property type="component" value="Unassembled WGS sequence"/>
</dbReference>
<dbReference type="Gene3D" id="1.10.287.130">
    <property type="match status" value="1"/>
</dbReference>
<keyword evidence="13" id="KW-0902">Two-component regulatory system</keyword>
<dbReference type="PROSITE" id="PS50110">
    <property type="entry name" value="RESPONSE_REGULATORY"/>
    <property type="match status" value="1"/>
</dbReference>
<keyword evidence="10 22" id="KW-0418">Kinase</keyword>
<evidence type="ECO:0000256" key="4">
    <source>
        <dbReference type="ARBA" id="ARBA00012438"/>
    </source>
</evidence>
<evidence type="ECO:0000256" key="16">
    <source>
        <dbReference type="ARBA" id="ARBA00074306"/>
    </source>
</evidence>
<feature type="domain" description="Histidine kinase" evidence="19">
    <location>
        <begin position="1"/>
        <end position="221"/>
    </location>
</feature>
<comment type="caution">
    <text evidence="22">The sequence shown here is derived from an EMBL/GenBank/DDBJ whole genome shotgun (WGS) entry which is preliminary data.</text>
</comment>
<evidence type="ECO:0000256" key="6">
    <source>
        <dbReference type="ARBA" id="ARBA00022475"/>
    </source>
</evidence>
<evidence type="ECO:0000256" key="11">
    <source>
        <dbReference type="ARBA" id="ARBA00022840"/>
    </source>
</evidence>
<evidence type="ECO:0000256" key="10">
    <source>
        <dbReference type="ARBA" id="ARBA00022777"/>
    </source>
</evidence>
<dbReference type="RefSeq" id="WP_242980644.1">
    <property type="nucleotide sequence ID" value="NZ_PVXQ01000020.1"/>
</dbReference>
<proteinExistence type="inferred from homology"/>
<dbReference type="PANTHER" id="PTHR45339:SF1">
    <property type="entry name" value="HYBRID SIGNAL TRANSDUCTION HISTIDINE KINASE J"/>
    <property type="match status" value="1"/>
</dbReference>
<keyword evidence="7 18" id="KW-0597">Phosphoprotein</keyword>
<dbReference type="EMBL" id="PVXQ01000020">
    <property type="protein sequence ID" value="PRR82065.1"/>
    <property type="molecule type" value="Genomic_DNA"/>
</dbReference>
<evidence type="ECO:0000256" key="9">
    <source>
        <dbReference type="ARBA" id="ARBA00022741"/>
    </source>
</evidence>
<evidence type="ECO:0000256" key="7">
    <source>
        <dbReference type="ARBA" id="ARBA00022553"/>
    </source>
</evidence>
<comment type="subcellular location">
    <subcellularLocation>
        <location evidence="2">Cell membrane</location>
        <topology evidence="2">Multi-pass membrane protein</topology>
    </subcellularLocation>
</comment>
<evidence type="ECO:0000256" key="12">
    <source>
        <dbReference type="ARBA" id="ARBA00022989"/>
    </source>
</evidence>
<dbReference type="Pfam" id="PF00072">
    <property type="entry name" value="Response_reg"/>
    <property type="match status" value="1"/>
</dbReference>
<evidence type="ECO:0000256" key="3">
    <source>
        <dbReference type="ARBA" id="ARBA00006402"/>
    </source>
</evidence>
<evidence type="ECO:0000256" key="18">
    <source>
        <dbReference type="PROSITE-ProRule" id="PRU00169"/>
    </source>
</evidence>
<feature type="domain" description="Response regulatory" evidence="20">
    <location>
        <begin position="249"/>
        <end position="365"/>
    </location>
</feature>
<dbReference type="InterPro" id="IPR003594">
    <property type="entry name" value="HATPase_dom"/>
</dbReference>
<dbReference type="InterPro" id="IPR003661">
    <property type="entry name" value="HisK_dim/P_dom"/>
</dbReference>
<dbReference type="GO" id="GO:0005524">
    <property type="term" value="F:ATP binding"/>
    <property type="evidence" value="ECO:0007669"/>
    <property type="project" value="UniProtKB-KW"/>
</dbReference>
<evidence type="ECO:0000256" key="8">
    <source>
        <dbReference type="ARBA" id="ARBA00022692"/>
    </source>
</evidence>
<gene>
    <name evidence="22" type="primary">luxQ_2</name>
    <name evidence="22" type="ORF">CLVI_20000</name>
</gene>
<dbReference type="PROSITE" id="PS50109">
    <property type="entry name" value="HIS_KIN"/>
    <property type="match status" value="1"/>
</dbReference>
<dbReference type="InterPro" id="IPR008207">
    <property type="entry name" value="Sig_transdc_His_kin_Hpt_dom"/>
</dbReference>
<keyword evidence="6" id="KW-1003">Cell membrane</keyword>
<dbReference type="Pfam" id="PF02518">
    <property type="entry name" value="HATPase_c"/>
    <property type="match status" value="1"/>
</dbReference>
<evidence type="ECO:0000259" key="21">
    <source>
        <dbReference type="PROSITE" id="PS50894"/>
    </source>
</evidence>
<dbReference type="GO" id="GO:0000155">
    <property type="term" value="F:phosphorelay sensor kinase activity"/>
    <property type="evidence" value="ECO:0007669"/>
    <property type="project" value="InterPro"/>
</dbReference>
<name>A0A2T0BDW1_9CLOT</name>
<dbReference type="PRINTS" id="PR00344">
    <property type="entry name" value="BCTRLSENSOR"/>
</dbReference>
<comment type="function">
    <text evidence="15">May play the central regulatory role in sporulation. It may be an element of the effector pathway responsible for the activation of sporulation genes in response to nutritional stress. Spo0A may act in concert with spo0H (a sigma factor) to control the expression of some genes that are critical to the sporulation process.</text>
</comment>
<dbReference type="SUPFAM" id="SSF52172">
    <property type="entry name" value="CheY-like"/>
    <property type="match status" value="1"/>
</dbReference>
<keyword evidence="9" id="KW-0547">Nucleotide-binding</keyword>
<comment type="similarity">
    <text evidence="3">In the N-terminal section; belongs to the phytochrome family.</text>
</comment>
<dbReference type="CDD" id="cd00082">
    <property type="entry name" value="HisKA"/>
    <property type="match status" value="1"/>
</dbReference>
<dbReference type="Pfam" id="PF00512">
    <property type="entry name" value="HisKA"/>
    <property type="match status" value="1"/>
</dbReference>
<dbReference type="SMART" id="SM00387">
    <property type="entry name" value="HATPase_c"/>
    <property type="match status" value="1"/>
</dbReference>
<evidence type="ECO:0000256" key="15">
    <source>
        <dbReference type="ARBA" id="ARBA00024867"/>
    </source>
</evidence>
<dbReference type="FunFam" id="3.30.565.10:FF:000010">
    <property type="entry name" value="Sensor histidine kinase RcsC"/>
    <property type="match status" value="1"/>
</dbReference>
<dbReference type="InterPro" id="IPR011006">
    <property type="entry name" value="CheY-like_superfamily"/>
</dbReference>
<evidence type="ECO:0000313" key="23">
    <source>
        <dbReference type="Proteomes" id="UP000239471"/>
    </source>
</evidence>
<dbReference type="InterPro" id="IPR005467">
    <property type="entry name" value="His_kinase_dom"/>
</dbReference>
<dbReference type="AlphaFoldDB" id="A0A2T0BDW1"/>
<keyword evidence="22" id="KW-0808">Transferase</keyword>
<dbReference type="PANTHER" id="PTHR45339">
    <property type="entry name" value="HYBRID SIGNAL TRANSDUCTION HISTIDINE KINASE J"/>
    <property type="match status" value="1"/>
</dbReference>
<evidence type="ECO:0000256" key="1">
    <source>
        <dbReference type="ARBA" id="ARBA00000085"/>
    </source>
</evidence>
<dbReference type="InterPro" id="IPR036097">
    <property type="entry name" value="HisK_dim/P_sf"/>
</dbReference>
<dbReference type="Gene3D" id="1.20.120.160">
    <property type="entry name" value="HPT domain"/>
    <property type="match status" value="1"/>
</dbReference>
<evidence type="ECO:0000313" key="22">
    <source>
        <dbReference type="EMBL" id="PRR82065.1"/>
    </source>
</evidence>
<dbReference type="SUPFAM" id="SSF55874">
    <property type="entry name" value="ATPase domain of HSP90 chaperone/DNA topoisomerase II/histidine kinase"/>
    <property type="match status" value="1"/>
</dbReference>
<accession>A0A2T0BDW1</accession>
<evidence type="ECO:0000259" key="19">
    <source>
        <dbReference type="PROSITE" id="PS50109"/>
    </source>
</evidence>
<evidence type="ECO:0000256" key="13">
    <source>
        <dbReference type="ARBA" id="ARBA00023012"/>
    </source>
</evidence>
<dbReference type="EC" id="2.7.13.3" evidence="4"/>
<evidence type="ECO:0000256" key="17">
    <source>
        <dbReference type="PROSITE-ProRule" id="PRU00110"/>
    </source>
</evidence>
<organism evidence="22 23">
    <name type="scientific">Clostridium vincentii</name>
    <dbReference type="NCBI Taxonomy" id="52704"/>
    <lineage>
        <taxon>Bacteria</taxon>
        <taxon>Bacillati</taxon>
        <taxon>Bacillota</taxon>
        <taxon>Clostridia</taxon>
        <taxon>Eubacteriales</taxon>
        <taxon>Clostridiaceae</taxon>
        <taxon>Clostridium</taxon>
    </lineage>
</organism>
<dbReference type="SMART" id="SM00448">
    <property type="entry name" value="REC"/>
    <property type="match status" value="1"/>
</dbReference>
<feature type="modified residue" description="4-aspartylphosphate" evidence="18">
    <location>
        <position position="298"/>
    </location>
</feature>
<evidence type="ECO:0000256" key="14">
    <source>
        <dbReference type="ARBA" id="ARBA00023136"/>
    </source>
</evidence>
<keyword evidence="12" id="KW-1133">Transmembrane helix</keyword>
<feature type="domain" description="HPt" evidence="21">
    <location>
        <begin position="400"/>
        <end position="504"/>
    </location>
</feature>
<dbReference type="CDD" id="cd16922">
    <property type="entry name" value="HATPase_EvgS-ArcB-TorS-like"/>
    <property type="match status" value="1"/>
</dbReference>
<comment type="catalytic activity">
    <reaction evidence="1">
        <text>ATP + protein L-histidine = ADP + protein N-phospho-L-histidine.</text>
        <dbReference type="EC" id="2.7.13.3"/>
    </reaction>
</comment>
<dbReference type="CDD" id="cd17546">
    <property type="entry name" value="REC_hyHK_CKI1_RcsC-like"/>
    <property type="match status" value="1"/>
</dbReference>
<keyword evidence="8" id="KW-0812">Transmembrane</keyword>
<dbReference type="Gene3D" id="3.40.50.2300">
    <property type="match status" value="1"/>
</dbReference>
<protein>
    <recommendedName>
        <fullName evidence="16">Circadian input-output histidine kinase CikA</fullName>
        <ecNumber evidence="4">2.7.13.3</ecNumber>
    </recommendedName>
    <alternativeName>
        <fullName evidence="5">Stage 0 sporulation protein A homolog</fullName>
    </alternativeName>
</protein>
<sequence length="581" mass="65874">MSHEIRTPMNAIMGLAHIISQSDLNDLQKNYISKIEQSSKILLRIINDILDFSKIEAKKLEIENINFNLDTVFDNITTLYTPSATAKGIDINFDIYKGVPNVLKGDPLRLEQIISNLTTNAIKFTSQGEVNVLVRIADETENKVSLNFSVTDTGIGLTKEQIERLFTAFTQADNSTTRKYGGTGLGLTITKQLVDLMDGSIWIESKLGEGSTFQFIIQFDKVPTILILKDEEYNGESLKKFQRALKDKQILLVEDNDINQLVAKSILEQAGICVSIASNGEEAIKHIRANKFDAVLMDVQMPIMDGYKATEILRETYSRLELPIISMTANALNGDRERSIKSGMNDYISKPINPDILFRTLVKWLPDTSPKVIENPLPKISNENVEILDFNRTLLRLGNKKVFYYDLLNRYCSTYSNLVNEFSDMRINKQYTEAKRFIHSLKGVTGNIGAIELNRFIIQFEEQYESYDDDSLNKELVALSALNGDLIDSIKKVVPKKVLEKKQLSSNFNIQEALNKLLEALQKARAKEIKENMSYLSSNTEDTNFIVQINEIKILVGRYRFKEAKSVVEDLITIVKESDND</sequence>
<keyword evidence="23" id="KW-1185">Reference proteome</keyword>
<keyword evidence="11" id="KW-0067">ATP-binding</keyword>
<dbReference type="Gene3D" id="3.30.565.10">
    <property type="entry name" value="Histidine kinase-like ATPase, C-terminal domain"/>
    <property type="match status" value="1"/>
</dbReference>
<reference evidence="22 23" key="1">
    <citation type="submission" date="2018-03" db="EMBL/GenBank/DDBJ databases">
        <title>Genome sequence of Clostridium vincentii DSM 10228.</title>
        <authorList>
            <person name="Poehlein A."/>
            <person name="Daniel R."/>
        </authorList>
    </citation>
    <scope>NUCLEOTIDE SEQUENCE [LARGE SCALE GENOMIC DNA]</scope>
    <source>
        <strain evidence="22 23">DSM 10228</strain>
    </source>
</reference>
<evidence type="ECO:0000256" key="2">
    <source>
        <dbReference type="ARBA" id="ARBA00004651"/>
    </source>
</evidence>
<dbReference type="InterPro" id="IPR004358">
    <property type="entry name" value="Sig_transdc_His_kin-like_C"/>
</dbReference>
<dbReference type="SUPFAM" id="SSF47226">
    <property type="entry name" value="Histidine-containing phosphotransfer domain, HPT domain"/>
    <property type="match status" value="1"/>
</dbReference>
<dbReference type="GO" id="GO:0005886">
    <property type="term" value="C:plasma membrane"/>
    <property type="evidence" value="ECO:0007669"/>
    <property type="project" value="UniProtKB-SubCell"/>
</dbReference>
<keyword evidence="14" id="KW-0472">Membrane</keyword>
<dbReference type="SMART" id="SM00388">
    <property type="entry name" value="HisKA"/>
    <property type="match status" value="1"/>
</dbReference>
<dbReference type="InterPro" id="IPR036641">
    <property type="entry name" value="HPT_dom_sf"/>
</dbReference>